<organism evidence="1">
    <name type="scientific">Salmonella enterica</name>
    <name type="common">Salmonella choleraesuis</name>
    <dbReference type="NCBI Taxonomy" id="28901"/>
    <lineage>
        <taxon>Bacteria</taxon>
        <taxon>Pseudomonadati</taxon>
        <taxon>Pseudomonadota</taxon>
        <taxon>Gammaproteobacteria</taxon>
        <taxon>Enterobacterales</taxon>
        <taxon>Enterobacteriaceae</taxon>
        <taxon>Salmonella</taxon>
    </lineage>
</organism>
<reference evidence="1" key="2">
    <citation type="submission" date="2018-12" db="EMBL/GenBank/DDBJ databases">
        <authorList>
            <consortium name="NCBI Pathogen Detection Project"/>
        </authorList>
    </citation>
    <scope>NUCLEOTIDE SEQUENCE</scope>
    <source>
        <strain evidence="1">CFSAN057139</strain>
    </source>
</reference>
<dbReference type="EMBL" id="DAAMUI010000015">
    <property type="protein sequence ID" value="HAC8206888.1"/>
    <property type="molecule type" value="Genomic_DNA"/>
</dbReference>
<name>A0A704VFI8_SALER</name>
<proteinExistence type="predicted"/>
<sequence length="61" mass="6554">MPLVDKGGDQHLSNLLVGDDAILRCSALPMIALQQNQATSVAGWSYGGISAMKKGYQWSLF</sequence>
<dbReference type="AlphaFoldDB" id="A0A704VFI8"/>
<protein>
    <submittedName>
        <fullName evidence="1">Uncharacterized protein</fullName>
    </submittedName>
</protein>
<evidence type="ECO:0000313" key="1">
    <source>
        <dbReference type="EMBL" id="HAC8206888.1"/>
    </source>
</evidence>
<comment type="caution">
    <text evidence="1">The sequence shown here is derived from an EMBL/GenBank/DDBJ whole genome shotgun (WGS) entry which is preliminary data.</text>
</comment>
<reference evidence="1" key="1">
    <citation type="journal article" date="2018" name="Genome Biol.">
        <title>SKESA: strategic k-mer extension for scrupulous assemblies.</title>
        <authorList>
            <person name="Souvorov A."/>
            <person name="Agarwala R."/>
            <person name="Lipman D.J."/>
        </authorList>
    </citation>
    <scope>NUCLEOTIDE SEQUENCE</scope>
    <source>
        <strain evidence="1">CFSAN057139</strain>
    </source>
</reference>
<gene>
    <name evidence="1" type="ORF">G0G76_17770</name>
</gene>
<accession>A0A704VFI8</accession>